<evidence type="ECO:0000313" key="2">
    <source>
        <dbReference type="EMBL" id="GAA5019512.1"/>
    </source>
</evidence>
<feature type="region of interest" description="Disordered" evidence="1">
    <location>
        <begin position="50"/>
        <end position="84"/>
    </location>
</feature>
<feature type="region of interest" description="Disordered" evidence="1">
    <location>
        <begin position="1"/>
        <end position="33"/>
    </location>
</feature>
<feature type="compositionally biased region" description="Gly residues" evidence="1">
    <location>
        <begin position="115"/>
        <end position="125"/>
    </location>
</feature>
<sequence length="229" mass="21834">MSNDSTTGGPAPEPTAPLPQFDPHAGAAAPPIAPPTTPYAYAALAGAAPASPAASSTTASSTTAPSTTARSTTGAPAAGSRWTAKKTAVTAGLALVLTSAGAIGAAAALPAGSAGDDGGFRGPGVGRSFSFPGGQQLGQRGQQGQGLQGPGSQQGTSPQQLPQLNGNGSGTGGLGALDPSQLGQLDPQQLLQQLQQGVDPFGGARPDHDDDGSSSGSGSGQPSGGTKTT</sequence>
<feature type="compositionally biased region" description="Low complexity" evidence="1">
    <location>
        <begin position="177"/>
        <end position="197"/>
    </location>
</feature>
<protein>
    <submittedName>
        <fullName evidence="2">Uncharacterized protein</fullName>
    </submittedName>
</protein>
<dbReference type="EMBL" id="BAABIW010000006">
    <property type="protein sequence ID" value="GAA5019512.1"/>
    <property type="molecule type" value="Genomic_DNA"/>
</dbReference>
<evidence type="ECO:0000256" key="1">
    <source>
        <dbReference type="SAM" id="MobiDB-lite"/>
    </source>
</evidence>
<accession>A0ABP9J3I5</accession>
<feature type="compositionally biased region" description="Low complexity" evidence="1">
    <location>
        <begin position="1"/>
        <end position="10"/>
    </location>
</feature>
<feature type="compositionally biased region" description="Low complexity" evidence="1">
    <location>
        <begin position="50"/>
        <end position="80"/>
    </location>
</feature>
<keyword evidence="3" id="KW-1185">Reference proteome</keyword>
<organism evidence="2 3">
    <name type="scientific">Terrabacter aeriphilus</name>
    <dbReference type="NCBI Taxonomy" id="515662"/>
    <lineage>
        <taxon>Bacteria</taxon>
        <taxon>Bacillati</taxon>
        <taxon>Actinomycetota</taxon>
        <taxon>Actinomycetes</taxon>
        <taxon>Micrococcales</taxon>
        <taxon>Intrasporangiaceae</taxon>
        <taxon>Terrabacter</taxon>
    </lineage>
</organism>
<gene>
    <name evidence="2" type="ORF">GCM10023258_07190</name>
</gene>
<feature type="compositionally biased region" description="Low complexity" evidence="1">
    <location>
        <begin position="150"/>
        <end position="166"/>
    </location>
</feature>
<name>A0ABP9J3I5_9MICO</name>
<dbReference type="Proteomes" id="UP001500427">
    <property type="component" value="Unassembled WGS sequence"/>
</dbReference>
<feature type="region of interest" description="Disordered" evidence="1">
    <location>
        <begin position="109"/>
        <end position="229"/>
    </location>
</feature>
<feature type="compositionally biased region" description="Low complexity" evidence="1">
    <location>
        <begin position="126"/>
        <end position="140"/>
    </location>
</feature>
<comment type="caution">
    <text evidence="2">The sequence shown here is derived from an EMBL/GenBank/DDBJ whole genome shotgun (WGS) entry which is preliminary data.</text>
</comment>
<reference evidence="3" key="1">
    <citation type="journal article" date="2019" name="Int. J. Syst. Evol. Microbiol.">
        <title>The Global Catalogue of Microorganisms (GCM) 10K type strain sequencing project: providing services to taxonomists for standard genome sequencing and annotation.</title>
        <authorList>
            <consortium name="The Broad Institute Genomics Platform"/>
            <consortium name="The Broad Institute Genome Sequencing Center for Infectious Disease"/>
            <person name="Wu L."/>
            <person name="Ma J."/>
        </authorList>
    </citation>
    <scope>NUCLEOTIDE SEQUENCE [LARGE SCALE GENOMIC DNA]</scope>
    <source>
        <strain evidence="3">JCM 17687</strain>
    </source>
</reference>
<proteinExistence type="predicted"/>
<dbReference type="RefSeq" id="WP_345506063.1">
    <property type="nucleotide sequence ID" value="NZ_BAABIW010000006.1"/>
</dbReference>
<evidence type="ECO:0000313" key="3">
    <source>
        <dbReference type="Proteomes" id="UP001500427"/>
    </source>
</evidence>